<sequence length="174" mass="20228">MFENYSYKQKCGALVVVFIMLSVTAYKRSFSSLFQVIKEYRELSSRVEDINKKAKNADELRKEIAYLDAMLGKEGVTKEMVQQGMVDFATRSQPGVSIHELAPIHSFTDENYTVFTNQLDVVGNTNQLLKMAYDFEKQYDYSRMVGIKLFTAKKNNKEEVLHLKMIFQNYENNK</sequence>
<evidence type="ECO:0000313" key="2">
    <source>
        <dbReference type="Proteomes" id="UP000307507"/>
    </source>
</evidence>
<proteinExistence type="predicted"/>
<dbReference type="AlphaFoldDB" id="A0A4V3W7U6"/>
<dbReference type="OrthoDB" id="1161757at2"/>
<comment type="caution">
    <text evidence="1">The sequence shown here is derived from an EMBL/GenBank/DDBJ whole genome shotgun (WGS) entry which is preliminary data.</text>
</comment>
<accession>A0A4V3W7U6</accession>
<dbReference type="EMBL" id="SSNZ01000007">
    <property type="protein sequence ID" value="THF48735.1"/>
    <property type="molecule type" value="Genomic_DNA"/>
</dbReference>
<protein>
    <submittedName>
        <fullName evidence="1">Uncharacterized protein</fullName>
    </submittedName>
</protein>
<evidence type="ECO:0000313" key="1">
    <source>
        <dbReference type="EMBL" id="THF48735.1"/>
    </source>
</evidence>
<reference evidence="1 2" key="1">
    <citation type="submission" date="2019-04" db="EMBL/GenBank/DDBJ databases">
        <title>Flavobacterium sp. nov. isolated from construction timber.</title>
        <authorList>
            <person name="Lin S.-Y."/>
            <person name="Chang C.-T."/>
            <person name="Young C.-C."/>
        </authorList>
    </citation>
    <scope>NUCLEOTIDE SEQUENCE [LARGE SCALE GENOMIC DNA]</scope>
    <source>
        <strain evidence="1 2">CC-CTC003</strain>
    </source>
</reference>
<gene>
    <name evidence="1" type="ORF">E6C50_13335</name>
</gene>
<dbReference type="RefSeq" id="WP_136403728.1">
    <property type="nucleotide sequence ID" value="NZ_SSNZ01000007.1"/>
</dbReference>
<keyword evidence="2" id="KW-1185">Reference proteome</keyword>
<dbReference type="Proteomes" id="UP000307507">
    <property type="component" value="Unassembled WGS sequence"/>
</dbReference>
<name>A0A4V3W7U6_9FLAO</name>
<organism evidence="1 2">
    <name type="scientific">Flavobacterium supellecticarium</name>
    <dbReference type="NCBI Taxonomy" id="2565924"/>
    <lineage>
        <taxon>Bacteria</taxon>
        <taxon>Pseudomonadati</taxon>
        <taxon>Bacteroidota</taxon>
        <taxon>Flavobacteriia</taxon>
        <taxon>Flavobacteriales</taxon>
        <taxon>Flavobacteriaceae</taxon>
        <taxon>Flavobacterium</taxon>
    </lineage>
</organism>